<dbReference type="SUPFAM" id="SSF48452">
    <property type="entry name" value="TPR-like"/>
    <property type="match status" value="1"/>
</dbReference>
<dbReference type="RefSeq" id="WP_148592315.1">
    <property type="nucleotide sequence ID" value="NZ_CP042997.1"/>
</dbReference>
<evidence type="ECO:0000313" key="1">
    <source>
        <dbReference type="EMBL" id="QEH32841.1"/>
    </source>
</evidence>
<gene>
    <name evidence="1" type="ORF">OJF2_13250</name>
</gene>
<keyword evidence="2" id="KW-1185">Reference proteome</keyword>
<organism evidence="1 2">
    <name type="scientific">Aquisphaera giovannonii</name>
    <dbReference type="NCBI Taxonomy" id="406548"/>
    <lineage>
        <taxon>Bacteria</taxon>
        <taxon>Pseudomonadati</taxon>
        <taxon>Planctomycetota</taxon>
        <taxon>Planctomycetia</taxon>
        <taxon>Isosphaerales</taxon>
        <taxon>Isosphaeraceae</taxon>
        <taxon>Aquisphaera</taxon>
    </lineage>
</organism>
<dbReference type="OrthoDB" id="5287961at2"/>
<name>A0A5B9VY55_9BACT</name>
<evidence type="ECO:0000313" key="2">
    <source>
        <dbReference type="Proteomes" id="UP000324233"/>
    </source>
</evidence>
<dbReference type="EMBL" id="CP042997">
    <property type="protein sequence ID" value="QEH32841.1"/>
    <property type="molecule type" value="Genomic_DNA"/>
</dbReference>
<accession>A0A5B9VY55</accession>
<protein>
    <recommendedName>
        <fullName evidence="3">Tetratricopeptide repeat protein</fullName>
    </recommendedName>
</protein>
<dbReference type="AlphaFoldDB" id="A0A5B9VY55"/>
<sequence length="431" mass="46954">MEGRRVRRWQLIPVAIALAIGLCGWRAVDVRRYRSGLAEAQADLDGGRFALAANKLTALVTWKPGSDEAWYLLGTCEAARGRDEAAEAAWSHIAPGSPFAPRAIQGRLQIEAGAGRLARAEDLVLRALADPRIDGASLPILLSPIYCQEGRLEETLGLLEARWKALDAKGEGASEAAVNLVRAHAGLRLNPVPRQAIRDAMDQAAALAPGDDRIWLGRANLAIDERALDEARRRLEDCLRRRPDDVPVWRSWLRWAMASGRSDEVDRALGRLPAAGVPPAELRRIVAWRVGRLADPTRERRAIDRLLEVDPADTAAMERLAALTATMGDAAVAAEIRDRRAEVERRQRRYRSLEARGQPLRDAAEMARLAVELGEWFEARGFLTLAEAVGDGRNETLAVAASLRSAPRPMRAAGSLAAAVAAEEAAGHGVR</sequence>
<dbReference type="Gene3D" id="1.25.40.10">
    <property type="entry name" value="Tetratricopeptide repeat domain"/>
    <property type="match status" value="2"/>
</dbReference>
<proteinExistence type="predicted"/>
<dbReference type="Proteomes" id="UP000324233">
    <property type="component" value="Chromosome"/>
</dbReference>
<dbReference type="InterPro" id="IPR011990">
    <property type="entry name" value="TPR-like_helical_dom_sf"/>
</dbReference>
<dbReference type="KEGG" id="agv:OJF2_13250"/>
<evidence type="ECO:0008006" key="3">
    <source>
        <dbReference type="Google" id="ProtNLM"/>
    </source>
</evidence>
<reference evidence="1 2" key="1">
    <citation type="submission" date="2019-08" db="EMBL/GenBank/DDBJ databases">
        <title>Deep-cultivation of Planctomycetes and their phenomic and genomic characterization uncovers novel biology.</title>
        <authorList>
            <person name="Wiegand S."/>
            <person name="Jogler M."/>
            <person name="Boedeker C."/>
            <person name="Pinto D."/>
            <person name="Vollmers J."/>
            <person name="Rivas-Marin E."/>
            <person name="Kohn T."/>
            <person name="Peeters S.H."/>
            <person name="Heuer A."/>
            <person name="Rast P."/>
            <person name="Oberbeckmann S."/>
            <person name="Bunk B."/>
            <person name="Jeske O."/>
            <person name="Meyerdierks A."/>
            <person name="Storesund J.E."/>
            <person name="Kallscheuer N."/>
            <person name="Luecker S."/>
            <person name="Lage O.M."/>
            <person name="Pohl T."/>
            <person name="Merkel B.J."/>
            <person name="Hornburger P."/>
            <person name="Mueller R.-W."/>
            <person name="Bruemmer F."/>
            <person name="Labrenz M."/>
            <person name="Spormann A.M."/>
            <person name="Op den Camp H."/>
            <person name="Overmann J."/>
            <person name="Amann R."/>
            <person name="Jetten M.S.M."/>
            <person name="Mascher T."/>
            <person name="Medema M.H."/>
            <person name="Devos D.P."/>
            <person name="Kaster A.-K."/>
            <person name="Ovreas L."/>
            <person name="Rohde M."/>
            <person name="Galperin M.Y."/>
            <person name="Jogler C."/>
        </authorList>
    </citation>
    <scope>NUCLEOTIDE SEQUENCE [LARGE SCALE GENOMIC DNA]</scope>
    <source>
        <strain evidence="1 2">OJF2</strain>
    </source>
</reference>